<protein>
    <recommendedName>
        <fullName evidence="7">WAT1-related protein</fullName>
    </recommendedName>
</protein>
<dbReference type="PANTHER" id="PTHR31218">
    <property type="entry name" value="WAT1-RELATED PROTEIN"/>
    <property type="match status" value="1"/>
</dbReference>
<feature type="transmembrane region" description="Helical" evidence="4">
    <location>
        <begin position="43"/>
        <end position="64"/>
    </location>
</feature>
<feature type="transmembrane region" description="Helical" evidence="4">
    <location>
        <begin position="12"/>
        <end position="31"/>
    </location>
</feature>
<feature type="transmembrane region" description="Helical" evidence="4">
    <location>
        <begin position="153"/>
        <end position="173"/>
    </location>
</feature>
<dbReference type="InterPro" id="IPR030184">
    <property type="entry name" value="WAT1-related"/>
</dbReference>
<feature type="transmembrane region" description="Helical" evidence="4">
    <location>
        <begin position="247"/>
        <end position="267"/>
    </location>
</feature>
<dbReference type="Proteomes" id="UP000436088">
    <property type="component" value="Unassembled WGS sequence"/>
</dbReference>
<evidence type="ECO:0000256" key="2">
    <source>
        <dbReference type="ARBA" id="ARBA00022989"/>
    </source>
</evidence>
<evidence type="ECO:0000313" key="6">
    <source>
        <dbReference type="Proteomes" id="UP000436088"/>
    </source>
</evidence>
<evidence type="ECO:0000313" key="5">
    <source>
        <dbReference type="EMBL" id="KAE8690805.1"/>
    </source>
</evidence>
<evidence type="ECO:0000256" key="3">
    <source>
        <dbReference type="ARBA" id="ARBA00023136"/>
    </source>
</evidence>
<keyword evidence="6" id="KW-1185">Reference proteome</keyword>
<sequence length="324" mass="36057">MVLMMRERASEMAPFTAMVMVEACTIALTVLAKTAITAGMSPFVFVVYTNAVGSLLLLPFSLVFHPERTDQSLFTFPLLVRIFLLGLTGTTKADWSSTSSQAQVIGTLVSVIGAIAVELYKGPFIRKSFFQGNYHQLQQEPTFFVFYSAPDRWVLGGVLLAAASLSVSIWNIIQAGTVKLYPQVMKVASFYSLVGTSVSGLLFVDGERLKYLEIETQTRPLTRYFDFFGSIIRSNVHLACTRMKGPFYVPMFKPFGIVFATAFGVTFCTNSLHYGSVMGTLIIGAGYYTMMWGQIKEEEQRREEVDMEKPLLLEKEEAQVVAGY</sequence>
<evidence type="ECO:0000256" key="1">
    <source>
        <dbReference type="ARBA" id="ARBA00022692"/>
    </source>
</evidence>
<accession>A0A6A2ZIN9</accession>
<dbReference type="GO" id="GO:0016020">
    <property type="term" value="C:membrane"/>
    <property type="evidence" value="ECO:0007669"/>
    <property type="project" value="InterPro"/>
</dbReference>
<feature type="transmembrane region" description="Helical" evidence="4">
    <location>
        <begin position="102"/>
        <end position="120"/>
    </location>
</feature>
<proteinExistence type="predicted"/>
<gene>
    <name evidence="5" type="ORF">F3Y22_tig00110893pilonHSYRG00545</name>
</gene>
<comment type="caution">
    <text evidence="5">The sequence shown here is derived from an EMBL/GenBank/DDBJ whole genome shotgun (WGS) entry which is preliminary data.</text>
</comment>
<feature type="transmembrane region" description="Helical" evidence="4">
    <location>
        <begin position="73"/>
        <end position="90"/>
    </location>
</feature>
<organism evidence="5 6">
    <name type="scientific">Hibiscus syriacus</name>
    <name type="common">Rose of Sharon</name>
    <dbReference type="NCBI Taxonomy" id="106335"/>
    <lineage>
        <taxon>Eukaryota</taxon>
        <taxon>Viridiplantae</taxon>
        <taxon>Streptophyta</taxon>
        <taxon>Embryophyta</taxon>
        <taxon>Tracheophyta</taxon>
        <taxon>Spermatophyta</taxon>
        <taxon>Magnoliopsida</taxon>
        <taxon>eudicotyledons</taxon>
        <taxon>Gunneridae</taxon>
        <taxon>Pentapetalae</taxon>
        <taxon>rosids</taxon>
        <taxon>malvids</taxon>
        <taxon>Malvales</taxon>
        <taxon>Malvaceae</taxon>
        <taxon>Malvoideae</taxon>
        <taxon>Hibiscus</taxon>
    </lineage>
</organism>
<feature type="transmembrane region" description="Helical" evidence="4">
    <location>
        <begin position="185"/>
        <end position="204"/>
    </location>
</feature>
<feature type="transmembrane region" description="Helical" evidence="4">
    <location>
        <begin position="273"/>
        <end position="292"/>
    </location>
</feature>
<evidence type="ECO:0008006" key="7">
    <source>
        <dbReference type="Google" id="ProtNLM"/>
    </source>
</evidence>
<reference evidence="5" key="1">
    <citation type="submission" date="2019-09" db="EMBL/GenBank/DDBJ databases">
        <title>Draft genome information of white flower Hibiscus syriacus.</title>
        <authorList>
            <person name="Kim Y.-M."/>
        </authorList>
    </citation>
    <scope>NUCLEOTIDE SEQUENCE [LARGE SCALE GENOMIC DNA]</scope>
    <source>
        <strain evidence="5">YM2019G1</strain>
    </source>
</reference>
<keyword evidence="1 4" id="KW-0812">Transmembrane</keyword>
<dbReference type="AlphaFoldDB" id="A0A6A2ZIN9"/>
<keyword evidence="3 4" id="KW-0472">Membrane</keyword>
<dbReference type="GO" id="GO:0022857">
    <property type="term" value="F:transmembrane transporter activity"/>
    <property type="evidence" value="ECO:0007669"/>
    <property type="project" value="InterPro"/>
</dbReference>
<name>A0A6A2ZIN9_HIBSY</name>
<dbReference type="EMBL" id="VEPZ02001150">
    <property type="protein sequence ID" value="KAE8690805.1"/>
    <property type="molecule type" value="Genomic_DNA"/>
</dbReference>
<keyword evidence="2 4" id="KW-1133">Transmembrane helix</keyword>
<evidence type="ECO:0000256" key="4">
    <source>
        <dbReference type="SAM" id="Phobius"/>
    </source>
</evidence>